<accession>A0A0C2MHM8</accession>
<evidence type="ECO:0000313" key="1">
    <source>
        <dbReference type="EMBL" id="KII61176.1"/>
    </source>
</evidence>
<reference evidence="1 2" key="1">
    <citation type="journal article" date="2014" name="Genome Biol. Evol.">
        <title>The genome of the myxosporean Thelohanellus kitauei shows adaptations to nutrient acquisition within its fish host.</title>
        <authorList>
            <person name="Yang Y."/>
            <person name="Xiong J."/>
            <person name="Zhou Z."/>
            <person name="Huo F."/>
            <person name="Miao W."/>
            <person name="Ran C."/>
            <person name="Liu Y."/>
            <person name="Zhang J."/>
            <person name="Feng J."/>
            <person name="Wang M."/>
            <person name="Wang M."/>
            <person name="Wang L."/>
            <person name="Yao B."/>
        </authorList>
    </citation>
    <scope>NUCLEOTIDE SEQUENCE [LARGE SCALE GENOMIC DNA]</scope>
    <source>
        <strain evidence="1">Wuqing</strain>
    </source>
</reference>
<organism evidence="1 2">
    <name type="scientific">Thelohanellus kitauei</name>
    <name type="common">Myxosporean</name>
    <dbReference type="NCBI Taxonomy" id="669202"/>
    <lineage>
        <taxon>Eukaryota</taxon>
        <taxon>Metazoa</taxon>
        <taxon>Cnidaria</taxon>
        <taxon>Myxozoa</taxon>
        <taxon>Myxosporea</taxon>
        <taxon>Bivalvulida</taxon>
        <taxon>Platysporina</taxon>
        <taxon>Myxobolidae</taxon>
        <taxon>Thelohanellus</taxon>
    </lineage>
</organism>
<keyword evidence="2" id="KW-1185">Reference proteome</keyword>
<evidence type="ECO:0000313" key="2">
    <source>
        <dbReference type="Proteomes" id="UP000031668"/>
    </source>
</evidence>
<sequence length="179" mass="20565">MIKIGFNASIEIKKESSFVRAMPVSVIKTIRSKNVSMCCAIANTGVMYFEINHRIYNKDSFLNLVNVIYNIYGRQWTEPTSYTRASVFIRKGVDRWISKFQLVSEAKYWNENRQSSNMPTLSEDDILDQYLLSDVRKTVPSMSNLQSTIAFLKSIAHDRLHAHLAMPPLNLGSSHWVLN</sequence>
<proteinExistence type="predicted"/>
<protein>
    <submittedName>
        <fullName evidence="1">Uncharacterized protein</fullName>
    </submittedName>
</protein>
<gene>
    <name evidence="1" type="ORF">RF11_11261</name>
</gene>
<comment type="caution">
    <text evidence="1">The sequence shown here is derived from an EMBL/GenBank/DDBJ whole genome shotgun (WGS) entry which is preliminary data.</text>
</comment>
<dbReference type="Proteomes" id="UP000031668">
    <property type="component" value="Unassembled WGS sequence"/>
</dbReference>
<dbReference type="AlphaFoldDB" id="A0A0C2MHM8"/>
<dbReference type="EMBL" id="JWZT01005374">
    <property type="protein sequence ID" value="KII61176.1"/>
    <property type="molecule type" value="Genomic_DNA"/>
</dbReference>
<dbReference type="OrthoDB" id="8939043at2759"/>
<name>A0A0C2MHM8_THEKT</name>